<dbReference type="FunFam" id="3.40.640.10:FF:000004">
    <property type="entry name" value="Acetylornithine aminotransferase"/>
    <property type="match status" value="1"/>
</dbReference>
<dbReference type="InterPro" id="IPR005814">
    <property type="entry name" value="Aminotrans_3"/>
</dbReference>
<comment type="pathway">
    <text evidence="3">Amino-acid biosynthesis; L-arginine biosynthesis; N(2)-acetyl-L-ornithine from L-glutamate: step 4/4.</text>
</comment>
<evidence type="ECO:0000256" key="10">
    <source>
        <dbReference type="RuleBase" id="RU003560"/>
    </source>
</evidence>
<evidence type="ECO:0000256" key="4">
    <source>
        <dbReference type="ARBA" id="ARBA00008954"/>
    </source>
</evidence>
<evidence type="ECO:0000256" key="9">
    <source>
        <dbReference type="ARBA" id="ARBA00022898"/>
    </source>
</evidence>
<evidence type="ECO:0000256" key="6">
    <source>
        <dbReference type="ARBA" id="ARBA00022576"/>
    </source>
</evidence>
<dbReference type="SUPFAM" id="SSF53383">
    <property type="entry name" value="PLP-dependent transferases"/>
    <property type="match status" value="1"/>
</dbReference>
<comment type="cofactor">
    <cofactor evidence="1">
        <name>pyridoxal 5'-phosphate</name>
        <dbReference type="ChEBI" id="CHEBI:597326"/>
    </cofactor>
</comment>
<evidence type="ECO:0000256" key="5">
    <source>
        <dbReference type="ARBA" id="ARBA00012919"/>
    </source>
</evidence>
<keyword evidence="6" id="KW-0032">Aminotransferase</keyword>
<evidence type="ECO:0000256" key="8">
    <source>
        <dbReference type="ARBA" id="ARBA00022679"/>
    </source>
</evidence>
<dbReference type="GO" id="GO:0006526">
    <property type="term" value="P:L-arginine biosynthetic process"/>
    <property type="evidence" value="ECO:0007669"/>
    <property type="project" value="UniProtKB-UniPathway"/>
</dbReference>
<dbReference type="HAMAP" id="MF_01107">
    <property type="entry name" value="ArgD_aminotrans_3"/>
    <property type="match status" value="1"/>
</dbReference>
<organism evidence="11">
    <name type="scientific">Picocystis salinarum</name>
    <dbReference type="NCBI Taxonomy" id="88271"/>
    <lineage>
        <taxon>Eukaryota</taxon>
        <taxon>Viridiplantae</taxon>
        <taxon>Chlorophyta</taxon>
        <taxon>Picocystophyceae</taxon>
        <taxon>Picocystales</taxon>
        <taxon>Picocystaceae</taxon>
        <taxon>Picocystis</taxon>
    </lineage>
</organism>
<dbReference type="InterPro" id="IPR015422">
    <property type="entry name" value="PyrdxlP-dep_Trfase_small"/>
</dbReference>
<accession>A0A7S3XDS2</accession>
<dbReference type="Gene3D" id="3.90.1150.10">
    <property type="entry name" value="Aspartate Aminotransferase, domain 1"/>
    <property type="match status" value="1"/>
</dbReference>
<gene>
    <name evidence="11" type="ORF">PSAL00342_LOCUS3271</name>
</gene>
<dbReference type="GO" id="GO:0042802">
    <property type="term" value="F:identical protein binding"/>
    <property type="evidence" value="ECO:0007669"/>
    <property type="project" value="TreeGrafter"/>
</dbReference>
<dbReference type="PIRSF" id="PIRSF000521">
    <property type="entry name" value="Transaminase_4ab_Lys_Orn"/>
    <property type="match status" value="1"/>
</dbReference>
<sequence length="491" mass="52997">MHATRVTNGGDACNRASFDRKARVEWKKKPALRKRCVYVEAKANENQVNAASTAVESEGTAERTVDAKELDAKYVLQTYARAPPVFVKGKGCVLVDQEGKEYLDFASGIAVNALGHADEEWLRTVQEQAATLTHVSNLYHTVPQAELARVLVESSFGDRVFYCNSGTEANEAAIKFARKCARKKAGVDDQAEFNHPPKQSWWNWGSSNETYTDANGHPAPPTEIVAFSDGFHGRTMGALALTWKKQYRTPFQPVMPGAAFATYNDLDSARKVIRKGKTAAVFVEPVQGEGGCNPANPKFLQGLRELCDETGALLVFDEVQCGLGRTGSLWAYEPYGVTPDIMTLAKPLAGGLPIGAVLMTEQVAQAMVPGDHGTTFAGGPLICSAALSVMKRVQAPGFLEGVQKKGELLRALLREALSDHPAVESVRGSGLLVGVQMNKMVGPLVNAAREQGLLVISAGKGDVLRIVPPLVVTEEEIKRCVSVLKDCMNVL</sequence>
<evidence type="ECO:0000256" key="2">
    <source>
        <dbReference type="ARBA" id="ARBA00004173"/>
    </source>
</evidence>
<evidence type="ECO:0000313" key="11">
    <source>
        <dbReference type="EMBL" id="CAE0609452.1"/>
    </source>
</evidence>
<dbReference type="CDD" id="cd00610">
    <property type="entry name" value="OAT_like"/>
    <property type="match status" value="1"/>
</dbReference>
<comment type="similarity">
    <text evidence="4 10">Belongs to the class-III pyridoxal-phosphate-dependent aminotransferase family.</text>
</comment>
<proteinExistence type="inferred from homology"/>
<dbReference type="GO" id="GO:0005739">
    <property type="term" value="C:mitochondrion"/>
    <property type="evidence" value="ECO:0007669"/>
    <property type="project" value="UniProtKB-SubCell"/>
</dbReference>
<keyword evidence="7" id="KW-0028">Amino-acid biosynthesis</keyword>
<dbReference type="PANTHER" id="PTHR11986:SF79">
    <property type="entry name" value="ACETYLORNITHINE AMINOTRANSFERASE, MITOCHONDRIAL"/>
    <property type="match status" value="1"/>
</dbReference>
<dbReference type="Pfam" id="PF00202">
    <property type="entry name" value="Aminotran_3"/>
    <property type="match status" value="1"/>
</dbReference>
<reference evidence="11" key="1">
    <citation type="submission" date="2021-01" db="EMBL/GenBank/DDBJ databases">
        <authorList>
            <person name="Corre E."/>
            <person name="Pelletier E."/>
            <person name="Niang G."/>
            <person name="Scheremetjew M."/>
            <person name="Finn R."/>
            <person name="Kale V."/>
            <person name="Holt S."/>
            <person name="Cochrane G."/>
            <person name="Meng A."/>
            <person name="Brown T."/>
            <person name="Cohen L."/>
        </authorList>
    </citation>
    <scope>NUCLEOTIDE SEQUENCE</scope>
    <source>
        <strain evidence="11">CCMP1897</strain>
    </source>
</reference>
<evidence type="ECO:0000256" key="3">
    <source>
        <dbReference type="ARBA" id="ARBA00005024"/>
    </source>
</evidence>
<comment type="subcellular location">
    <subcellularLocation>
        <location evidence="2">Mitochondrion</location>
    </subcellularLocation>
</comment>
<dbReference type="PANTHER" id="PTHR11986">
    <property type="entry name" value="AMINOTRANSFERASE CLASS III"/>
    <property type="match status" value="1"/>
</dbReference>
<protein>
    <recommendedName>
        <fullName evidence="5">acetylornithine transaminase</fullName>
        <ecNumber evidence="5">2.6.1.11</ecNumber>
    </recommendedName>
</protein>
<dbReference type="GO" id="GO:0030170">
    <property type="term" value="F:pyridoxal phosphate binding"/>
    <property type="evidence" value="ECO:0007669"/>
    <property type="project" value="InterPro"/>
</dbReference>
<dbReference type="GO" id="GO:0003992">
    <property type="term" value="F:N2-acetyl-L-ornithine:2-oxoglutarate 5-aminotransferase activity"/>
    <property type="evidence" value="ECO:0007669"/>
    <property type="project" value="UniProtKB-EC"/>
</dbReference>
<dbReference type="InterPro" id="IPR049704">
    <property type="entry name" value="Aminotrans_3_PPA_site"/>
</dbReference>
<dbReference type="EMBL" id="HBIS01003623">
    <property type="protein sequence ID" value="CAE0609452.1"/>
    <property type="molecule type" value="Transcribed_RNA"/>
</dbReference>
<dbReference type="InterPro" id="IPR004636">
    <property type="entry name" value="AcOrn/SuccOrn_fam"/>
</dbReference>
<evidence type="ECO:0000256" key="1">
    <source>
        <dbReference type="ARBA" id="ARBA00001933"/>
    </source>
</evidence>
<dbReference type="InterPro" id="IPR015424">
    <property type="entry name" value="PyrdxlP-dep_Trfase"/>
</dbReference>
<dbReference type="InterPro" id="IPR015421">
    <property type="entry name" value="PyrdxlP-dep_Trfase_major"/>
</dbReference>
<name>A0A7S3XDS2_9CHLO</name>
<keyword evidence="9 10" id="KW-0663">Pyridoxal phosphate</keyword>
<dbReference type="EC" id="2.6.1.11" evidence="5"/>
<dbReference type="InterPro" id="IPR050103">
    <property type="entry name" value="Class-III_PLP-dep_AT"/>
</dbReference>
<dbReference type="GO" id="GO:0009570">
    <property type="term" value="C:chloroplast stroma"/>
    <property type="evidence" value="ECO:0007669"/>
    <property type="project" value="TreeGrafter"/>
</dbReference>
<keyword evidence="8" id="KW-0808">Transferase</keyword>
<evidence type="ECO:0000256" key="7">
    <source>
        <dbReference type="ARBA" id="ARBA00022605"/>
    </source>
</evidence>
<dbReference type="AlphaFoldDB" id="A0A7S3XDS2"/>
<dbReference type="UniPathway" id="UPA00068">
    <property type="reaction ID" value="UER00109"/>
</dbReference>
<dbReference type="Gene3D" id="3.40.640.10">
    <property type="entry name" value="Type I PLP-dependent aspartate aminotransferase-like (Major domain)"/>
    <property type="match status" value="1"/>
</dbReference>
<dbReference type="PROSITE" id="PS00600">
    <property type="entry name" value="AA_TRANSFER_CLASS_3"/>
    <property type="match status" value="1"/>
</dbReference>